<comment type="caution">
    <text evidence="1">The sequence shown here is derived from an EMBL/GenBank/DDBJ whole genome shotgun (WGS) entry which is preliminary data.</text>
</comment>
<sequence length="65" mass="7724">FKPENLMLIRNIRVEYELRKKFKLRYLGLLVYVSQNKGDAFILYDLDSMLLADPVAAFQCILYYS</sequence>
<dbReference type="Proteomes" id="UP000812287">
    <property type="component" value="Unassembled WGS sequence"/>
</dbReference>
<protein>
    <submittedName>
        <fullName evidence="1">Uncharacterized protein</fullName>
    </submittedName>
</protein>
<proteinExistence type="predicted"/>
<keyword evidence="2" id="KW-1185">Reference proteome</keyword>
<gene>
    <name evidence="1" type="ORF">BT62DRAFT_892857</name>
</gene>
<organism evidence="1 2">
    <name type="scientific">Guyanagaster necrorhizus</name>
    <dbReference type="NCBI Taxonomy" id="856835"/>
    <lineage>
        <taxon>Eukaryota</taxon>
        <taxon>Fungi</taxon>
        <taxon>Dikarya</taxon>
        <taxon>Basidiomycota</taxon>
        <taxon>Agaricomycotina</taxon>
        <taxon>Agaricomycetes</taxon>
        <taxon>Agaricomycetidae</taxon>
        <taxon>Agaricales</taxon>
        <taxon>Marasmiineae</taxon>
        <taxon>Physalacriaceae</taxon>
        <taxon>Guyanagaster</taxon>
    </lineage>
</organism>
<evidence type="ECO:0000313" key="2">
    <source>
        <dbReference type="Proteomes" id="UP000812287"/>
    </source>
</evidence>
<name>A0A9P7VV76_9AGAR</name>
<dbReference type="RefSeq" id="XP_043040810.1">
    <property type="nucleotide sequence ID" value="XM_043183124.1"/>
</dbReference>
<dbReference type="GeneID" id="66105421"/>
<feature type="non-terminal residue" evidence="1">
    <location>
        <position position="1"/>
    </location>
</feature>
<dbReference type="EMBL" id="MU250532">
    <property type="protein sequence ID" value="KAG7447310.1"/>
    <property type="molecule type" value="Genomic_DNA"/>
</dbReference>
<evidence type="ECO:0000313" key="1">
    <source>
        <dbReference type="EMBL" id="KAG7447310.1"/>
    </source>
</evidence>
<dbReference type="AlphaFoldDB" id="A0A9P7VV76"/>
<reference evidence="1" key="1">
    <citation type="submission" date="2020-11" db="EMBL/GenBank/DDBJ databases">
        <title>Adaptations for nitrogen fixation in a non-lichenized fungal sporocarp promotes dispersal by wood-feeding termites.</title>
        <authorList>
            <consortium name="DOE Joint Genome Institute"/>
            <person name="Koch R.A."/>
            <person name="Yoon G."/>
            <person name="Arayal U."/>
            <person name="Lail K."/>
            <person name="Amirebrahimi M."/>
            <person name="Labutti K."/>
            <person name="Lipzen A."/>
            <person name="Riley R."/>
            <person name="Barry K."/>
            <person name="Henrissat B."/>
            <person name="Grigoriev I.V."/>
            <person name="Herr J.R."/>
            <person name="Aime M.C."/>
        </authorList>
    </citation>
    <scope>NUCLEOTIDE SEQUENCE</scope>
    <source>
        <strain evidence="1">MCA 3950</strain>
    </source>
</reference>
<accession>A0A9P7VV76</accession>
<dbReference type="OrthoDB" id="446925at2759"/>